<protein>
    <submittedName>
        <fullName evidence="2">Restriction endonuclease</fullName>
    </submittedName>
</protein>
<reference evidence="2 3" key="1">
    <citation type="submission" date="2018-08" db="EMBL/GenBank/DDBJ databases">
        <authorList>
            <person name="Ferrada E.E."/>
            <person name="Latorre B.A."/>
        </authorList>
    </citation>
    <scope>NUCLEOTIDE SEQUENCE [LARGE SCALE GENOMIC DNA]</scope>
    <source>
        <strain evidence="2 3">VK-A60T</strain>
    </source>
</reference>
<dbReference type="InterPro" id="IPR007560">
    <property type="entry name" value="Restrct_endonuc_IV_Mrr"/>
</dbReference>
<dbReference type="Proteomes" id="UP000259636">
    <property type="component" value="Chromosome"/>
</dbReference>
<dbReference type="PANTHER" id="PTHR30015">
    <property type="entry name" value="MRR RESTRICTION SYSTEM PROTEIN"/>
    <property type="match status" value="1"/>
</dbReference>
<proteinExistence type="predicted"/>
<keyword evidence="2" id="KW-0255">Endonuclease</keyword>
<dbReference type="GO" id="GO:0015666">
    <property type="term" value="F:restriction endodeoxyribonuclease activity"/>
    <property type="evidence" value="ECO:0007669"/>
    <property type="project" value="TreeGrafter"/>
</dbReference>
<keyword evidence="2" id="KW-0378">Hydrolase</keyword>
<dbReference type="InterPro" id="IPR052906">
    <property type="entry name" value="Type_IV_Methyl-Rstrct_Enzyme"/>
</dbReference>
<dbReference type="InterPro" id="IPR011335">
    <property type="entry name" value="Restrct_endonuc-II-like"/>
</dbReference>
<dbReference type="EMBL" id="CP031742">
    <property type="protein sequence ID" value="AXQ59001.1"/>
    <property type="molecule type" value="Genomic_DNA"/>
</dbReference>
<dbReference type="AlphaFoldDB" id="A0A385DMH1"/>
<gene>
    <name evidence="2" type="ORF">D0C37_17065</name>
</gene>
<evidence type="ECO:0000259" key="1">
    <source>
        <dbReference type="Pfam" id="PF04471"/>
    </source>
</evidence>
<dbReference type="Pfam" id="PF04471">
    <property type="entry name" value="Mrr_cat"/>
    <property type="match status" value="1"/>
</dbReference>
<dbReference type="GO" id="GO:0003677">
    <property type="term" value="F:DNA binding"/>
    <property type="evidence" value="ECO:0007669"/>
    <property type="project" value="InterPro"/>
</dbReference>
<dbReference type="SUPFAM" id="SSF52980">
    <property type="entry name" value="Restriction endonuclease-like"/>
    <property type="match status" value="1"/>
</dbReference>
<dbReference type="KEGG" id="sky:D0C37_17065"/>
<accession>A0A385DMH1</accession>
<dbReference type="PANTHER" id="PTHR30015:SF6">
    <property type="entry name" value="SLL1429 PROTEIN"/>
    <property type="match status" value="1"/>
</dbReference>
<sequence length="190" mass="20716">MAAAATGVSATALWWLHHTDRLPRRAEPRPHDPAALRAASLAEIDALSWQEFERHVAALCRRDGCRDVVVTGGADDLGADVTATLPDGRRLVIQCKHYAPHRYVPSGDMQKFLGTAWLHHRADVAVFAATCPFSKPALALAAEHRITPVHRDLLGLWNTGTPLTTLLALGGAGQGDAAHRRRWRETYGRG</sequence>
<organism evidence="2 3">
    <name type="scientific">Streptomyces koyangensis</name>
    <dbReference type="NCBI Taxonomy" id="188770"/>
    <lineage>
        <taxon>Bacteria</taxon>
        <taxon>Bacillati</taxon>
        <taxon>Actinomycetota</taxon>
        <taxon>Actinomycetes</taxon>
        <taxon>Kitasatosporales</taxon>
        <taxon>Streptomycetaceae</taxon>
        <taxon>Streptomyces</taxon>
        <taxon>Streptomyces aurantiacus group</taxon>
    </lineage>
</organism>
<feature type="domain" description="Restriction endonuclease type IV Mrr" evidence="1">
    <location>
        <begin position="44"/>
        <end position="152"/>
    </location>
</feature>
<dbReference type="GO" id="GO:0009307">
    <property type="term" value="P:DNA restriction-modification system"/>
    <property type="evidence" value="ECO:0007669"/>
    <property type="project" value="InterPro"/>
</dbReference>
<dbReference type="InterPro" id="IPR011856">
    <property type="entry name" value="tRNA_endonuc-like_dom_sf"/>
</dbReference>
<evidence type="ECO:0000313" key="3">
    <source>
        <dbReference type="Proteomes" id="UP000259636"/>
    </source>
</evidence>
<evidence type="ECO:0000313" key="2">
    <source>
        <dbReference type="EMBL" id="AXQ59001.1"/>
    </source>
</evidence>
<name>A0A385DMH1_9ACTN</name>
<dbReference type="Gene3D" id="3.40.1350.10">
    <property type="match status" value="1"/>
</dbReference>
<keyword evidence="2" id="KW-0540">Nuclease</keyword>